<accession>A0ABW0U0L8</accession>
<dbReference type="Pfam" id="PF13624">
    <property type="entry name" value="SurA_N_3"/>
    <property type="match status" value="1"/>
</dbReference>
<keyword evidence="1" id="KW-0812">Transmembrane</keyword>
<evidence type="ECO:0000313" key="2">
    <source>
        <dbReference type="EMBL" id="MFC5603638.1"/>
    </source>
</evidence>
<dbReference type="EMBL" id="JBHSNP010000023">
    <property type="protein sequence ID" value="MFC5603638.1"/>
    <property type="molecule type" value="Genomic_DNA"/>
</dbReference>
<dbReference type="RefSeq" id="WP_381444459.1">
    <property type="nucleotide sequence ID" value="NZ_JBHSNP010000023.1"/>
</dbReference>
<protein>
    <submittedName>
        <fullName evidence="2">SurA N-terminal domain-containing protein</fullName>
    </submittedName>
</protein>
<sequence>MNEIKKSIEQIPLPDDLHEVAYNRLQKAAPKKTKRWMLPTVAALFLILCTTPIVFSNFISISDFFESKDQKTAAIDDSIIVVESDMFTITLKQFGDFKENKRFIHELNHIPFTLTDREMLDQLIEHELLLHEAKTHGIVVTEQEVSEYAEQTKQAMVESNDPIMTQINEELAKRLGVTAEEYFTHPSTLQQYESLLTSNNFISELYIDGVLNDYYTPDQYKADLHEKYANQLKVNQDVLKSIKD</sequence>
<organism evidence="2 3">
    <name type="scientific">Sporosarcina koreensis</name>
    <dbReference type="NCBI Taxonomy" id="334735"/>
    <lineage>
        <taxon>Bacteria</taxon>
        <taxon>Bacillati</taxon>
        <taxon>Bacillota</taxon>
        <taxon>Bacilli</taxon>
        <taxon>Bacillales</taxon>
        <taxon>Caryophanaceae</taxon>
        <taxon>Sporosarcina</taxon>
    </lineage>
</organism>
<evidence type="ECO:0000313" key="3">
    <source>
        <dbReference type="Proteomes" id="UP001596071"/>
    </source>
</evidence>
<dbReference type="SUPFAM" id="SSF109998">
    <property type="entry name" value="Triger factor/SurA peptide-binding domain-like"/>
    <property type="match status" value="1"/>
</dbReference>
<dbReference type="Proteomes" id="UP001596071">
    <property type="component" value="Unassembled WGS sequence"/>
</dbReference>
<feature type="transmembrane region" description="Helical" evidence="1">
    <location>
        <begin position="36"/>
        <end position="55"/>
    </location>
</feature>
<proteinExistence type="predicted"/>
<gene>
    <name evidence="2" type="ORF">ACFPTP_10455</name>
</gene>
<keyword evidence="3" id="KW-1185">Reference proteome</keyword>
<comment type="caution">
    <text evidence="2">The sequence shown here is derived from an EMBL/GenBank/DDBJ whole genome shotgun (WGS) entry which is preliminary data.</text>
</comment>
<name>A0ABW0U0L8_9BACL</name>
<evidence type="ECO:0000256" key="1">
    <source>
        <dbReference type="SAM" id="Phobius"/>
    </source>
</evidence>
<keyword evidence="1" id="KW-1133">Transmembrane helix</keyword>
<keyword evidence="1" id="KW-0472">Membrane</keyword>
<dbReference type="InterPro" id="IPR027304">
    <property type="entry name" value="Trigger_fact/SurA_dom_sf"/>
</dbReference>
<dbReference type="Gene3D" id="1.10.4030.10">
    <property type="entry name" value="Porin chaperone SurA, peptide-binding domain"/>
    <property type="match status" value="1"/>
</dbReference>
<reference evidence="3" key="1">
    <citation type="journal article" date="2019" name="Int. J. Syst. Evol. Microbiol.">
        <title>The Global Catalogue of Microorganisms (GCM) 10K type strain sequencing project: providing services to taxonomists for standard genome sequencing and annotation.</title>
        <authorList>
            <consortium name="The Broad Institute Genomics Platform"/>
            <consortium name="The Broad Institute Genome Sequencing Center for Infectious Disease"/>
            <person name="Wu L."/>
            <person name="Ma J."/>
        </authorList>
    </citation>
    <scope>NUCLEOTIDE SEQUENCE [LARGE SCALE GENOMIC DNA]</scope>
    <source>
        <strain evidence="3">KACC 11299</strain>
    </source>
</reference>